<keyword evidence="4" id="KW-1185">Reference proteome</keyword>
<name>A0A518EN45_9BACT</name>
<dbReference type="OrthoDB" id="271465at2"/>
<sequence length="186" mass="20965">MTDREGVTAVPGAARSRKSRAPKRNRQLHRIGAIIAAVPLLVVIASGIFLQLKKDWAWIQPATMRGSTKELRLSWDEVLAAAASVPEAGIRSWNDIDRLDVRPSRGMLKVQAKNSWEVQIDTASGEVLQSSYRRSDVIEAIHDGSWFAGWAKLWVFLPAALILLGLWFTGMYLWALPHMIKRRRRV</sequence>
<evidence type="ECO:0008006" key="5">
    <source>
        <dbReference type="Google" id="ProtNLM"/>
    </source>
</evidence>
<evidence type="ECO:0000256" key="2">
    <source>
        <dbReference type="SAM" id="Phobius"/>
    </source>
</evidence>
<proteinExistence type="predicted"/>
<feature type="region of interest" description="Disordered" evidence="1">
    <location>
        <begin position="1"/>
        <end position="24"/>
    </location>
</feature>
<keyword evidence="2" id="KW-0472">Membrane</keyword>
<feature type="transmembrane region" description="Helical" evidence="2">
    <location>
        <begin position="153"/>
        <end position="175"/>
    </location>
</feature>
<evidence type="ECO:0000313" key="3">
    <source>
        <dbReference type="EMBL" id="QDV05503.1"/>
    </source>
</evidence>
<evidence type="ECO:0000256" key="1">
    <source>
        <dbReference type="SAM" id="MobiDB-lite"/>
    </source>
</evidence>
<accession>A0A518EN45</accession>
<evidence type="ECO:0000313" key="4">
    <source>
        <dbReference type="Proteomes" id="UP000320390"/>
    </source>
</evidence>
<protein>
    <recommendedName>
        <fullName evidence="5">PepSY-associated TM helix</fullName>
    </recommendedName>
</protein>
<organism evidence="3 4">
    <name type="scientific">Saltatorellus ferox</name>
    <dbReference type="NCBI Taxonomy" id="2528018"/>
    <lineage>
        <taxon>Bacteria</taxon>
        <taxon>Pseudomonadati</taxon>
        <taxon>Planctomycetota</taxon>
        <taxon>Planctomycetia</taxon>
        <taxon>Planctomycetia incertae sedis</taxon>
        <taxon>Saltatorellus</taxon>
    </lineage>
</organism>
<dbReference type="Proteomes" id="UP000320390">
    <property type="component" value="Chromosome"/>
</dbReference>
<dbReference type="RefSeq" id="WP_145194904.1">
    <property type="nucleotide sequence ID" value="NZ_CP036434.1"/>
</dbReference>
<dbReference type="InterPro" id="IPR005625">
    <property type="entry name" value="PepSY-ass_TM"/>
</dbReference>
<keyword evidence="2" id="KW-0812">Transmembrane</keyword>
<gene>
    <name evidence="3" type="ORF">Poly30_10010</name>
</gene>
<reference evidence="3 4" key="1">
    <citation type="submission" date="2019-02" db="EMBL/GenBank/DDBJ databases">
        <title>Deep-cultivation of Planctomycetes and their phenomic and genomic characterization uncovers novel biology.</title>
        <authorList>
            <person name="Wiegand S."/>
            <person name="Jogler M."/>
            <person name="Boedeker C."/>
            <person name="Pinto D."/>
            <person name="Vollmers J."/>
            <person name="Rivas-Marin E."/>
            <person name="Kohn T."/>
            <person name="Peeters S.H."/>
            <person name="Heuer A."/>
            <person name="Rast P."/>
            <person name="Oberbeckmann S."/>
            <person name="Bunk B."/>
            <person name="Jeske O."/>
            <person name="Meyerdierks A."/>
            <person name="Storesund J.E."/>
            <person name="Kallscheuer N."/>
            <person name="Luecker S."/>
            <person name="Lage O.M."/>
            <person name="Pohl T."/>
            <person name="Merkel B.J."/>
            <person name="Hornburger P."/>
            <person name="Mueller R.-W."/>
            <person name="Bruemmer F."/>
            <person name="Labrenz M."/>
            <person name="Spormann A.M."/>
            <person name="Op den Camp H."/>
            <person name="Overmann J."/>
            <person name="Amann R."/>
            <person name="Jetten M.S.M."/>
            <person name="Mascher T."/>
            <person name="Medema M.H."/>
            <person name="Devos D.P."/>
            <person name="Kaster A.-K."/>
            <person name="Ovreas L."/>
            <person name="Rohde M."/>
            <person name="Galperin M.Y."/>
            <person name="Jogler C."/>
        </authorList>
    </citation>
    <scope>NUCLEOTIDE SEQUENCE [LARGE SCALE GENOMIC DNA]</scope>
    <source>
        <strain evidence="3 4">Poly30</strain>
    </source>
</reference>
<keyword evidence="2" id="KW-1133">Transmembrane helix</keyword>
<dbReference type="Pfam" id="PF03929">
    <property type="entry name" value="PepSY_TM"/>
    <property type="match status" value="1"/>
</dbReference>
<dbReference type="AlphaFoldDB" id="A0A518EN45"/>
<feature type="compositionally biased region" description="Basic residues" evidence="1">
    <location>
        <begin position="15"/>
        <end position="24"/>
    </location>
</feature>
<feature type="transmembrane region" description="Helical" evidence="2">
    <location>
        <begin position="28"/>
        <end position="50"/>
    </location>
</feature>
<dbReference type="EMBL" id="CP036434">
    <property type="protein sequence ID" value="QDV05503.1"/>
    <property type="molecule type" value="Genomic_DNA"/>
</dbReference>